<keyword evidence="5" id="KW-0805">Transcription regulation</keyword>
<keyword evidence="3 8" id="KW-0863">Zinc-finger</keyword>
<feature type="compositionally biased region" description="Polar residues" evidence="10">
    <location>
        <begin position="517"/>
        <end position="526"/>
    </location>
</feature>
<dbReference type="EMBL" id="OU892279">
    <property type="protein sequence ID" value="CAG9766039.1"/>
    <property type="molecule type" value="Genomic_DNA"/>
</dbReference>
<feature type="compositionally biased region" description="Low complexity" evidence="10">
    <location>
        <begin position="1735"/>
        <end position="1751"/>
    </location>
</feature>
<reference evidence="13" key="1">
    <citation type="submission" date="2022-01" db="EMBL/GenBank/DDBJ databases">
        <authorList>
            <person name="King R."/>
        </authorList>
    </citation>
    <scope>NUCLEOTIDE SEQUENCE</scope>
</reference>
<dbReference type="GO" id="GO:0006351">
    <property type="term" value="P:DNA-templated transcription"/>
    <property type="evidence" value="ECO:0007669"/>
    <property type="project" value="InterPro"/>
</dbReference>
<dbReference type="PANTHER" id="PTHR11477:SF51">
    <property type="entry name" value="PROTEIN PARTNER OF SNF, ISOFORM B"/>
    <property type="match status" value="1"/>
</dbReference>
<feature type="region of interest" description="Disordered" evidence="10">
    <location>
        <begin position="1389"/>
        <end position="1457"/>
    </location>
</feature>
<feature type="region of interest" description="Disordered" evidence="10">
    <location>
        <begin position="1895"/>
        <end position="1919"/>
    </location>
</feature>
<feature type="region of interest" description="Disordered" evidence="10">
    <location>
        <begin position="1735"/>
        <end position="1754"/>
    </location>
</feature>
<feature type="compositionally biased region" description="Acidic residues" evidence="10">
    <location>
        <begin position="788"/>
        <end position="797"/>
    </location>
</feature>
<evidence type="ECO:0000259" key="12">
    <source>
        <dbReference type="PROSITE" id="PS51321"/>
    </source>
</evidence>
<keyword evidence="14" id="KW-1185">Reference proteome</keyword>
<dbReference type="SUPFAM" id="SSF57903">
    <property type="entry name" value="FYVE/PHD zinc finger"/>
    <property type="match status" value="1"/>
</dbReference>
<feature type="compositionally biased region" description="Basic and acidic residues" evidence="10">
    <location>
        <begin position="418"/>
        <end position="446"/>
    </location>
</feature>
<dbReference type="Gene3D" id="3.30.40.10">
    <property type="entry name" value="Zinc/RING finger domain, C3HC4 (zinc finger)"/>
    <property type="match status" value="1"/>
</dbReference>
<evidence type="ECO:0000256" key="4">
    <source>
        <dbReference type="ARBA" id="ARBA00022833"/>
    </source>
</evidence>
<dbReference type="Pfam" id="PF07744">
    <property type="entry name" value="SPOC"/>
    <property type="match status" value="1"/>
</dbReference>
<keyword evidence="9" id="KW-0175">Coiled coil</keyword>
<dbReference type="SMART" id="SM00592">
    <property type="entry name" value="BRK"/>
    <property type="match status" value="1"/>
</dbReference>
<evidence type="ECO:0000256" key="5">
    <source>
        <dbReference type="ARBA" id="ARBA00023015"/>
    </source>
</evidence>
<feature type="region of interest" description="Disordered" evidence="10">
    <location>
        <begin position="1685"/>
        <end position="1730"/>
    </location>
</feature>
<dbReference type="InterPro" id="IPR001965">
    <property type="entry name" value="Znf_PHD"/>
</dbReference>
<dbReference type="InterPro" id="IPR037259">
    <property type="entry name" value="BRK_sf"/>
</dbReference>
<keyword evidence="7" id="KW-0539">Nucleus</keyword>
<feature type="compositionally biased region" description="Pro residues" evidence="10">
    <location>
        <begin position="1633"/>
        <end position="1656"/>
    </location>
</feature>
<keyword evidence="6" id="KW-0804">Transcription</keyword>
<evidence type="ECO:0000256" key="9">
    <source>
        <dbReference type="SAM" id="Coils"/>
    </source>
</evidence>
<evidence type="ECO:0000256" key="10">
    <source>
        <dbReference type="SAM" id="MobiDB-lite"/>
    </source>
</evidence>
<feature type="domain" description="PHD-type" evidence="11">
    <location>
        <begin position="801"/>
        <end position="855"/>
    </location>
</feature>
<evidence type="ECO:0000256" key="7">
    <source>
        <dbReference type="ARBA" id="ARBA00023242"/>
    </source>
</evidence>
<dbReference type="GO" id="GO:0008270">
    <property type="term" value="F:zinc ion binding"/>
    <property type="evidence" value="ECO:0007669"/>
    <property type="project" value="UniProtKB-KW"/>
</dbReference>
<dbReference type="GO" id="GO:0005634">
    <property type="term" value="C:nucleus"/>
    <property type="evidence" value="ECO:0007669"/>
    <property type="project" value="UniProtKB-SubCell"/>
</dbReference>
<feature type="compositionally biased region" description="Basic and acidic residues" evidence="10">
    <location>
        <begin position="1327"/>
        <end position="1339"/>
    </location>
</feature>
<dbReference type="Gene3D" id="3.40.5.120">
    <property type="match status" value="1"/>
</dbReference>
<dbReference type="InterPro" id="IPR011011">
    <property type="entry name" value="Znf_FYVE_PHD"/>
</dbReference>
<evidence type="ECO:0000256" key="2">
    <source>
        <dbReference type="ARBA" id="ARBA00022723"/>
    </source>
</evidence>
<feature type="region of interest" description="Disordered" evidence="10">
    <location>
        <begin position="702"/>
        <end position="798"/>
    </location>
</feature>
<feature type="compositionally biased region" description="Basic residues" evidence="10">
    <location>
        <begin position="1340"/>
        <end position="1357"/>
    </location>
</feature>
<dbReference type="PROSITE" id="PS50016">
    <property type="entry name" value="ZF_PHD_2"/>
    <property type="match status" value="1"/>
</dbReference>
<feature type="region of interest" description="Disordered" evidence="10">
    <location>
        <begin position="474"/>
        <end position="605"/>
    </location>
</feature>
<feature type="region of interest" description="Disordered" evidence="10">
    <location>
        <begin position="1038"/>
        <end position="1112"/>
    </location>
</feature>
<evidence type="ECO:0000313" key="13">
    <source>
        <dbReference type="EMBL" id="CAG9766039.1"/>
    </source>
</evidence>
<dbReference type="Gene3D" id="1.10.472.30">
    <property type="entry name" value="Transcription elongation factor S-II, central domain"/>
    <property type="match status" value="1"/>
</dbReference>
<dbReference type="OrthoDB" id="1884872at2759"/>
<feature type="compositionally biased region" description="Acidic residues" evidence="10">
    <location>
        <begin position="1706"/>
        <end position="1721"/>
    </location>
</feature>
<dbReference type="Pfam" id="PF00628">
    <property type="entry name" value="PHD"/>
    <property type="match status" value="1"/>
</dbReference>
<dbReference type="Pfam" id="PF07500">
    <property type="entry name" value="TFIIS_M"/>
    <property type="match status" value="1"/>
</dbReference>
<comment type="subcellular location">
    <subcellularLocation>
        <location evidence="1">Nucleus</location>
    </subcellularLocation>
</comment>
<feature type="region of interest" description="Disordered" evidence="10">
    <location>
        <begin position="1272"/>
        <end position="1366"/>
    </location>
</feature>
<feature type="compositionally biased region" description="Basic and acidic residues" evidence="10">
    <location>
        <begin position="536"/>
        <end position="568"/>
    </location>
</feature>
<evidence type="ECO:0008006" key="15">
    <source>
        <dbReference type="Google" id="ProtNLM"/>
    </source>
</evidence>
<feature type="compositionally biased region" description="Basic and acidic residues" evidence="10">
    <location>
        <begin position="1096"/>
        <end position="1112"/>
    </location>
</feature>
<feature type="domain" description="TFIIS central" evidence="12">
    <location>
        <begin position="1110"/>
        <end position="1229"/>
    </location>
</feature>
<dbReference type="InterPro" id="IPR003618">
    <property type="entry name" value="TFIIS_cen_dom"/>
</dbReference>
<sequence>MANSVYNISDVTDEALKDNLMMLIGEDGTVTPNREVVEEYLTSQSCHLQTHPSQAFKFKRKYPLSPQMEILSSFNGDESRDVPTHIQIINLRDSQLNESGEMTILTEKVTYYPESMRVEQEEDVVAEVDESYDVAANLSSIKLDHDYTSLIEPLQEEDDLAKTMKLLHDETPSKTSIATPKKTINIISNITIPPKNTARYIITNAGKLVPITAASVGVPDESLKKAEPEKPKATAKTLPLSPKKTKTGPPTKKTSSQIEQIDDEEEDSDENPLSEEEDEADSDAEEEESDDEDFDLEMDDDTDDSDFDITQEITGKKNKKKDTKTQEPSRRPTRLREPVRMPAPPPKIFKTYKPSRIRLVVPKNVEATSTALPVTPVVTSTAQPVVPVVTGTSQPVTPVVKKDQKITKPVEKPTTAVKLEEKPPETDQKVEKEEPKLEESKQLEKKTPKKKKDPLKSIPGDFALFSTPDIIRKVAGKDPVTPEAIATTKLIKDPKPPKTDIPTTPKPAKISQEFRSKSTITESPSDSSKKITNRLSLDEKNQQKSEIKNKERRESVDKLKHCKSEERQSSGSQRLSETEKNHKHKLNQKSDYLRHSRHSSESQEVIPSPADIRAIIMNEDTKTFTTDTLLSPEASVHQESAINLDESGLELDQSILDNINSDMISEDILYQVAKQLVSNTELQNAIDKGINEGVLDTSGIDMSEVTPSVDKSFSEQNQSNIIQEGKEIVRPDGTILKLPPIERPTTRSRNKRTPASTPAKPGPTPKPSFKTSHKPLDTEHVSGNELSSGDEEEQSEDDPNKLWCLCNQPHNNRFMICCDTCEEWYHGRCVGITKAMGQQMESEGKEWMCLFCKDSKLKRPLPAQKRVRRASRHSRHSTDSSNSANTSVTEKPAAATPMPCVVCQKAARKNSIYCSEPCILAHAQKIEKVVVIEKSSGKMLSGSKAPTAVNLDQWLKEHPGYQVVKSGGKVATSNISARPLTQSKLKIVKNTNNHGVSLALQQKGVNVGVLKHSPKHPQPQETKAAKFYKVFQRDPNSKVKLIQPQQMKPKEVSTPSPKAKVQVQTLLTPKLTPKTPPVQTPKKTPDSAKQKTPKSKQKDDAPTPRKKEDIRDNVKKTIFEQLTVRLKGNDIKLTEEEIRNISIEIEMELYKCFGDTGQKYKNKYRSLMFNVKDPKNQTLWRRICEKSISSYELVRLSPDDMASQELAKWREQEAKHQLDMIKKSEIELLNCNRQYVLKTHKGEEVLEDNRPGIKTDNTAIIKSLTEGTALDTGVDAKRAKSSHKDKSKEKDRHSSKDRREERSKKRSRSKSKDRTRSEKKKKRSRSRSRDKSKDRERNRDRHRKSSSSNKSSKHKKPLLCSTDTLDKRSKEILEQLNRIVPPVEEKILKQEDILPDPPATIDSESDHEVPTSTVTIPTPPRVTDIEEFSSEESKTPKDDEDLEEDGGLSPPPKSTPATVWSGTIEMNDVVSRVSITAHEVSGDCTGLGQELAERLKIVGRISPAIAWDYIGQMRSSNTKIISLIRLKAKNIEEQILYMTLYSYLSKRNRLGVVESTNRSIKDFYILPLPAQKPIPLSLLPLNGPGFEEARPALLLGIIVRDQRKRSITDSLPVVTPRKKHKVEVHVKVLPPRSYTPPPMPPDVAPAPPPPLPPLPPIKTESRLLAELPVSPAVSSLLSPSILSLVNSPKGSPTSAKLDMPKKPVAADDDEPYSPEDSDPDTPDTTAPDTVSQTTISTMMSSDTTTSSNYSTIPGLGEGILPTKLDMQRQMEELNKQIEQQKSEITSITKNIATSADSEIVGSALASIALPSNLQQILDSIKTISGDTVSSDSSSSQLVPPPEQELTIPLIIPKTFSRPISETIPLNLPTKSKLVSNESSSSSVLSSLTEADLIKKANEMLEDEGKDSKKKVVPKTPPPPSLVSFSIVKKSKLDVKLPPVPGIDD</sequence>
<dbReference type="SMART" id="SM00510">
    <property type="entry name" value="TFS2M"/>
    <property type="match status" value="1"/>
</dbReference>
<evidence type="ECO:0000256" key="6">
    <source>
        <dbReference type="ARBA" id="ARBA00023163"/>
    </source>
</evidence>
<proteinExistence type="predicted"/>
<dbReference type="PROSITE" id="PS51321">
    <property type="entry name" value="TFIIS_CENTRAL"/>
    <property type="match status" value="1"/>
</dbReference>
<dbReference type="PANTHER" id="PTHR11477">
    <property type="entry name" value="TRANSCRIPTION FACTOR S-II ZINC FINGER DOMAIN-CONTAINING PROTEIN"/>
    <property type="match status" value="1"/>
</dbReference>
<feature type="compositionally biased region" description="Basic residues" evidence="10">
    <location>
        <begin position="865"/>
        <end position="875"/>
    </location>
</feature>
<feature type="compositionally biased region" description="Polar residues" evidence="10">
    <location>
        <begin position="705"/>
        <end position="722"/>
    </location>
</feature>
<gene>
    <name evidence="13" type="ORF">CEUTPL_LOCUS6633</name>
</gene>
<feature type="region of interest" description="Disordered" evidence="10">
    <location>
        <begin position="399"/>
        <end position="462"/>
    </location>
</feature>
<feature type="coiled-coil region" evidence="9">
    <location>
        <begin position="1763"/>
        <end position="1790"/>
    </location>
</feature>
<dbReference type="InterPro" id="IPR006576">
    <property type="entry name" value="BRK_domain"/>
</dbReference>
<keyword evidence="4" id="KW-0862">Zinc</keyword>
<evidence type="ECO:0000256" key="1">
    <source>
        <dbReference type="ARBA" id="ARBA00004123"/>
    </source>
</evidence>
<dbReference type="SUPFAM" id="SSF46942">
    <property type="entry name" value="Elongation factor TFIIS domain 2"/>
    <property type="match status" value="1"/>
</dbReference>
<feature type="compositionally biased region" description="Basic and acidic residues" evidence="10">
    <location>
        <begin position="591"/>
        <end position="601"/>
    </location>
</feature>
<dbReference type="InterPro" id="IPR019787">
    <property type="entry name" value="Znf_PHD-finger"/>
</dbReference>
<feature type="compositionally biased region" description="Low complexity" evidence="10">
    <location>
        <begin position="1061"/>
        <end position="1073"/>
    </location>
</feature>
<dbReference type="InterPro" id="IPR013083">
    <property type="entry name" value="Znf_RING/FYVE/PHD"/>
</dbReference>
<feature type="compositionally biased region" description="Basic and acidic residues" evidence="10">
    <location>
        <begin position="323"/>
        <end position="339"/>
    </location>
</feature>
<feature type="compositionally biased region" description="Basic and acidic residues" evidence="10">
    <location>
        <begin position="221"/>
        <end position="232"/>
    </location>
</feature>
<feature type="compositionally biased region" description="Basic and acidic residues" evidence="10">
    <location>
        <begin position="400"/>
        <end position="411"/>
    </location>
</feature>
<evidence type="ECO:0000313" key="14">
    <source>
        <dbReference type="Proteomes" id="UP001152799"/>
    </source>
</evidence>
<dbReference type="SMART" id="SM00249">
    <property type="entry name" value="PHD"/>
    <property type="match status" value="1"/>
</dbReference>
<dbReference type="InterPro" id="IPR012921">
    <property type="entry name" value="SPOC_C"/>
</dbReference>
<dbReference type="PROSITE" id="PS01359">
    <property type="entry name" value="ZF_PHD_1"/>
    <property type="match status" value="1"/>
</dbReference>
<dbReference type="CDD" id="cd15552">
    <property type="entry name" value="PHD_PHF3_like"/>
    <property type="match status" value="1"/>
</dbReference>
<organism evidence="13 14">
    <name type="scientific">Ceutorhynchus assimilis</name>
    <name type="common">cabbage seed weevil</name>
    <dbReference type="NCBI Taxonomy" id="467358"/>
    <lineage>
        <taxon>Eukaryota</taxon>
        <taxon>Metazoa</taxon>
        <taxon>Ecdysozoa</taxon>
        <taxon>Arthropoda</taxon>
        <taxon>Hexapoda</taxon>
        <taxon>Insecta</taxon>
        <taxon>Pterygota</taxon>
        <taxon>Neoptera</taxon>
        <taxon>Endopterygota</taxon>
        <taxon>Coleoptera</taxon>
        <taxon>Polyphaga</taxon>
        <taxon>Cucujiformia</taxon>
        <taxon>Curculionidae</taxon>
        <taxon>Ceutorhynchinae</taxon>
        <taxon>Ceutorhynchus</taxon>
    </lineage>
</organism>
<dbReference type="Pfam" id="PF07533">
    <property type="entry name" value="BRK"/>
    <property type="match status" value="1"/>
</dbReference>
<feature type="compositionally biased region" description="Low complexity" evidence="10">
    <location>
        <begin position="234"/>
        <end position="259"/>
    </location>
</feature>
<keyword evidence="2" id="KW-0479">Metal-binding</keyword>
<protein>
    <recommendedName>
        <fullName evidence="15">Death-inducer obliterator 1</fullName>
    </recommendedName>
</protein>
<evidence type="ECO:0000256" key="8">
    <source>
        <dbReference type="PROSITE-ProRule" id="PRU00146"/>
    </source>
</evidence>
<feature type="region of interest" description="Disordered" evidence="10">
    <location>
        <begin position="862"/>
        <end position="890"/>
    </location>
</feature>
<name>A0A9N9QI38_9CUCU</name>
<evidence type="ECO:0000256" key="3">
    <source>
        <dbReference type="ARBA" id="ARBA00022771"/>
    </source>
</evidence>
<dbReference type="Proteomes" id="UP001152799">
    <property type="component" value="Chromosome 3"/>
</dbReference>
<feature type="compositionally biased region" description="Basic residues" evidence="10">
    <location>
        <begin position="1317"/>
        <end position="1326"/>
    </location>
</feature>
<dbReference type="InterPro" id="IPR019786">
    <property type="entry name" value="Zinc_finger_PHD-type_CS"/>
</dbReference>
<feature type="region of interest" description="Disordered" evidence="10">
    <location>
        <begin position="1627"/>
        <end position="1657"/>
    </location>
</feature>
<feature type="region of interest" description="Disordered" evidence="10">
    <location>
        <begin position="220"/>
        <end position="350"/>
    </location>
</feature>
<evidence type="ECO:0000259" key="11">
    <source>
        <dbReference type="PROSITE" id="PS50016"/>
    </source>
</evidence>
<feature type="compositionally biased region" description="Acidic residues" evidence="10">
    <location>
        <begin position="260"/>
        <end position="309"/>
    </location>
</feature>
<accession>A0A9N9QI38</accession>
<dbReference type="SUPFAM" id="SSF160481">
    <property type="entry name" value="BRK domain-like"/>
    <property type="match status" value="1"/>
</dbReference>
<dbReference type="InterPro" id="IPR036575">
    <property type="entry name" value="TFIIS_cen_dom_sf"/>
</dbReference>
<feature type="compositionally biased region" description="Basic and acidic residues" evidence="10">
    <location>
        <begin position="1274"/>
        <end position="1303"/>
    </location>
</feature>